<dbReference type="AlphaFoldDB" id="A0A0F9E9Z9"/>
<sequence>YSIMKDHKHFGIFIPRKVQHGKNEGKMFLMAVSLGRRKIRQYYIFDVDSEGIIQDNAPIVFDISTDIPYKDRKFNKGY</sequence>
<evidence type="ECO:0000313" key="1">
    <source>
        <dbReference type="EMBL" id="KKL63041.1"/>
    </source>
</evidence>
<comment type="caution">
    <text evidence="1">The sequence shown here is derived from an EMBL/GenBank/DDBJ whole genome shotgun (WGS) entry which is preliminary data.</text>
</comment>
<feature type="non-terminal residue" evidence="1">
    <location>
        <position position="1"/>
    </location>
</feature>
<organism evidence="1">
    <name type="scientific">marine sediment metagenome</name>
    <dbReference type="NCBI Taxonomy" id="412755"/>
    <lineage>
        <taxon>unclassified sequences</taxon>
        <taxon>metagenomes</taxon>
        <taxon>ecological metagenomes</taxon>
    </lineage>
</organism>
<proteinExistence type="predicted"/>
<name>A0A0F9E9Z9_9ZZZZ</name>
<reference evidence="1" key="1">
    <citation type="journal article" date="2015" name="Nature">
        <title>Complex archaea that bridge the gap between prokaryotes and eukaryotes.</title>
        <authorList>
            <person name="Spang A."/>
            <person name="Saw J.H."/>
            <person name="Jorgensen S.L."/>
            <person name="Zaremba-Niedzwiedzka K."/>
            <person name="Martijn J."/>
            <person name="Lind A.E."/>
            <person name="van Eijk R."/>
            <person name="Schleper C."/>
            <person name="Guy L."/>
            <person name="Ettema T.J."/>
        </authorList>
    </citation>
    <scope>NUCLEOTIDE SEQUENCE</scope>
</reference>
<protein>
    <submittedName>
        <fullName evidence="1">Uncharacterized protein</fullName>
    </submittedName>
</protein>
<accession>A0A0F9E9Z9</accession>
<dbReference type="EMBL" id="LAZR01028298">
    <property type="protein sequence ID" value="KKL63041.1"/>
    <property type="molecule type" value="Genomic_DNA"/>
</dbReference>
<gene>
    <name evidence="1" type="ORF">LCGC14_2179150</name>
</gene>